<evidence type="ECO:0008006" key="4">
    <source>
        <dbReference type="Google" id="ProtNLM"/>
    </source>
</evidence>
<evidence type="ECO:0000313" key="2">
    <source>
        <dbReference type="EMBL" id="RDX87437.1"/>
    </source>
</evidence>
<dbReference type="SUPFAM" id="SSF53098">
    <property type="entry name" value="Ribonuclease H-like"/>
    <property type="match status" value="1"/>
</dbReference>
<keyword evidence="3" id="KW-1185">Reference proteome</keyword>
<comment type="caution">
    <text evidence="2">The sequence shown here is derived from an EMBL/GenBank/DDBJ whole genome shotgun (WGS) entry which is preliminary data.</text>
</comment>
<protein>
    <recommendedName>
        <fullName evidence="4">Integrase catalytic domain-containing protein</fullName>
    </recommendedName>
</protein>
<reference evidence="2" key="1">
    <citation type="submission" date="2018-05" db="EMBL/GenBank/DDBJ databases">
        <title>Draft genome of Mucuna pruriens seed.</title>
        <authorList>
            <person name="Nnadi N.E."/>
            <person name="Vos R."/>
            <person name="Hasami M.H."/>
            <person name="Devisetty U.K."/>
            <person name="Aguiy J.C."/>
        </authorList>
    </citation>
    <scope>NUCLEOTIDE SEQUENCE [LARGE SCALE GENOMIC DNA]</scope>
    <source>
        <strain evidence="2">JCA_2017</strain>
    </source>
</reference>
<evidence type="ECO:0000313" key="3">
    <source>
        <dbReference type="Proteomes" id="UP000257109"/>
    </source>
</evidence>
<dbReference type="InterPro" id="IPR039537">
    <property type="entry name" value="Retrotran_Ty1/copia-like"/>
</dbReference>
<dbReference type="PANTHER" id="PTHR42648">
    <property type="entry name" value="TRANSPOSASE, PUTATIVE-RELATED"/>
    <property type="match status" value="1"/>
</dbReference>
<dbReference type="GO" id="GO:0003676">
    <property type="term" value="F:nucleic acid binding"/>
    <property type="evidence" value="ECO:0007669"/>
    <property type="project" value="InterPro"/>
</dbReference>
<evidence type="ECO:0000256" key="1">
    <source>
        <dbReference type="SAM" id="MobiDB-lite"/>
    </source>
</evidence>
<accession>A0A371GA45</accession>
<proteinExistence type="predicted"/>
<dbReference type="Proteomes" id="UP000257109">
    <property type="component" value="Unassembled WGS sequence"/>
</dbReference>
<sequence>MTQTTTTTTTGSTSSSSPTTNTTTIAATTTPDHSNVSVLFHLSEFLIQDTDVEGKKTFQCKSVATHTANLWHARLVCECQICPISKFKRLSFTSHNNFVNHPFDMIHCGTRNPSLVFLPINGVVERKQQHLLNVAQTLFFEAQLPLKFWGECVASAAYLINRTPSINLKESTPYELLYVQHLN</sequence>
<name>A0A371GA45_MUCPR</name>
<organism evidence="2 3">
    <name type="scientific">Mucuna pruriens</name>
    <name type="common">Velvet bean</name>
    <name type="synonym">Dolichos pruriens</name>
    <dbReference type="NCBI Taxonomy" id="157652"/>
    <lineage>
        <taxon>Eukaryota</taxon>
        <taxon>Viridiplantae</taxon>
        <taxon>Streptophyta</taxon>
        <taxon>Embryophyta</taxon>
        <taxon>Tracheophyta</taxon>
        <taxon>Spermatophyta</taxon>
        <taxon>Magnoliopsida</taxon>
        <taxon>eudicotyledons</taxon>
        <taxon>Gunneridae</taxon>
        <taxon>Pentapetalae</taxon>
        <taxon>rosids</taxon>
        <taxon>fabids</taxon>
        <taxon>Fabales</taxon>
        <taxon>Fabaceae</taxon>
        <taxon>Papilionoideae</taxon>
        <taxon>50 kb inversion clade</taxon>
        <taxon>NPAAA clade</taxon>
        <taxon>indigoferoid/millettioid clade</taxon>
        <taxon>Phaseoleae</taxon>
        <taxon>Mucuna</taxon>
    </lineage>
</organism>
<dbReference type="OrthoDB" id="1750639at2759"/>
<dbReference type="AlphaFoldDB" id="A0A371GA45"/>
<dbReference type="InterPro" id="IPR012337">
    <property type="entry name" value="RNaseH-like_sf"/>
</dbReference>
<dbReference type="InterPro" id="IPR036397">
    <property type="entry name" value="RNaseH_sf"/>
</dbReference>
<dbReference type="Gene3D" id="3.30.420.10">
    <property type="entry name" value="Ribonuclease H-like superfamily/Ribonuclease H"/>
    <property type="match status" value="1"/>
</dbReference>
<gene>
    <name evidence="2" type="ORF">CR513_31086</name>
</gene>
<dbReference type="EMBL" id="QJKJ01006229">
    <property type="protein sequence ID" value="RDX87437.1"/>
    <property type="molecule type" value="Genomic_DNA"/>
</dbReference>
<feature type="region of interest" description="Disordered" evidence="1">
    <location>
        <begin position="1"/>
        <end position="28"/>
    </location>
</feature>
<dbReference type="PANTHER" id="PTHR42648:SF31">
    <property type="entry name" value="RNA-DIRECTED DNA POLYMERASE"/>
    <property type="match status" value="1"/>
</dbReference>
<feature type="non-terminal residue" evidence="2">
    <location>
        <position position="1"/>
    </location>
</feature>